<accession>D0BJU3</accession>
<dbReference type="InterPro" id="IPR022572">
    <property type="entry name" value="DNA_rep/recomb_RecO_N"/>
</dbReference>
<evidence type="ECO:0000256" key="3">
    <source>
        <dbReference type="ARBA" id="ARBA00022763"/>
    </source>
</evidence>
<name>D0BJU3_9LACT</name>
<proteinExistence type="inferred from homology"/>
<dbReference type="OrthoDB" id="9797083at2"/>
<evidence type="ECO:0000256" key="5">
    <source>
        <dbReference type="ARBA" id="ARBA00023204"/>
    </source>
</evidence>
<comment type="caution">
    <text evidence="9">The sequence shown here is derived from an EMBL/GenBank/DDBJ whole genome shotgun (WGS) entry which is preliminary data.</text>
</comment>
<dbReference type="Proteomes" id="UP000002939">
    <property type="component" value="Unassembled WGS sequence"/>
</dbReference>
<dbReference type="GO" id="GO:0043590">
    <property type="term" value="C:bacterial nucleoid"/>
    <property type="evidence" value="ECO:0007669"/>
    <property type="project" value="TreeGrafter"/>
</dbReference>
<organism evidence="9 10">
    <name type="scientific">Granulicatella elegans ATCC 700633</name>
    <dbReference type="NCBI Taxonomy" id="626369"/>
    <lineage>
        <taxon>Bacteria</taxon>
        <taxon>Bacillati</taxon>
        <taxon>Bacillota</taxon>
        <taxon>Bacilli</taxon>
        <taxon>Lactobacillales</taxon>
        <taxon>Carnobacteriaceae</taxon>
        <taxon>Granulicatella</taxon>
    </lineage>
</organism>
<evidence type="ECO:0000256" key="1">
    <source>
        <dbReference type="ARBA" id="ARBA00007452"/>
    </source>
</evidence>
<keyword evidence="4 7" id="KW-0233">DNA recombination</keyword>
<dbReference type="HAMAP" id="MF_00201">
    <property type="entry name" value="RecO"/>
    <property type="match status" value="1"/>
</dbReference>
<keyword evidence="3 7" id="KW-0227">DNA damage</keyword>
<dbReference type="Gene3D" id="1.20.1440.120">
    <property type="entry name" value="Recombination protein O, C-terminal domain"/>
    <property type="match status" value="1"/>
</dbReference>
<dbReference type="InterPro" id="IPR037278">
    <property type="entry name" value="ARFGAP/RecO"/>
</dbReference>
<reference evidence="9" key="1">
    <citation type="submission" date="2009-09" db="EMBL/GenBank/DDBJ databases">
        <authorList>
            <consortium name="The Broad Institute Genome Sequencing Platform"/>
            <person name="Ward D."/>
            <person name="Feldgarden M."/>
            <person name="Earl A."/>
            <person name="Young S.K."/>
            <person name="Zeng Q."/>
            <person name="Koehrsen M."/>
            <person name="Alvarado L."/>
            <person name="Berlin A."/>
            <person name="Bochicchio J."/>
            <person name="Borenstein D."/>
            <person name="Chapman S.B."/>
            <person name="Chen Z."/>
            <person name="Engels R."/>
            <person name="Freedman E."/>
            <person name="Gellesch M."/>
            <person name="Goldberg J."/>
            <person name="Griggs A."/>
            <person name="Gujja S."/>
            <person name="Heilman E."/>
            <person name="Heiman D."/>
            <person name="Hepburn T."/>
            <person name="Howarth C."/>
            <person name="Jen D."/>
            <person name="Larson L."/>
            <person name="Lewis B."/>
            <person name="Mehta T."/>
            <person name="Park D."/>
            <person name="Pearson M."/>
            <person name="Roberts A."/>
            <person name="Saif S."/>
            <person name="Shea T."/>
            <person name="Shenoy N."/>
            <person name="Sisk P."/>
            <person name="Stolte C."/>
            <person name="Sykes S."/>
            <person name="Thomson T."/>
            <person name="Walk T."/>
            <person name="White J."/>
            <person name="Yandava C."/>
            <person name="Sibley C.D."/>
            <person name="Field T.R."/>
            <person name="Grinwis M."/>
            <person name="Eshaghurshan C.S."/>
            <person name="Surette M.G."/>
            <person name="Haas B."/>
            <person name="Nusbaum C."/>
            <person name="Birren B."/>
        </authorList>
    </citation>
    <scope>NUCLEOTIDE SEQUENCE [LARGE SCALE GENOMIC DNA]</scope>
    <source>
        <strain evidence="9">ATCC 700633</strain>
    </source>
</reference>
<evidence type="ECO:0000256" key="7">
    <source>
        <dbReference type="HAMAP-Rule" id="MF_00201"/>
    </source>
</evidence>
<dbReference type="Gene3D" id="2.40.50.140">
    <property type="entry name" value="Nucleic acid-binding proteins"/>
    <property type="match status" value="1"/>
</dbReference>
<dbReference type="SUPFAM" id="SSF50249">
    <property type="entry name" value="Nucleic acid-binding proteins"/>
    <property type="match status" value="1"/>
</dbReference>
<evidence type="ECO:0000313" key="10">
    <source>
        <dbReference type="Proteomes" id="UP000002939"/>
    </source>
</evidence>
<dbReference type="InterPro" id="IPR003717">
    <property type="entry name" value="RecO"/>
</dbReference>
<dbReference type="SUPFAM" id="SSF57863">
    <property type="entry name" value="ArfGap/RecO-like zinc finger"/>
    <property type="match status" value="1"/>
</dbReference>
<protein>
    <recommendedName>
        <fullName evidence="2 7">DNA repair protein RecO</fullName>
    </recommendedName>
    <alternativeName>
        <fullName evidence="6 7">Recombination protein O</fullName>
    </alternativeName>
</protein>
<dbReference type="PANTHER" id="PTHR33991">
    <property type="entry name" value="DNA REPAIR PROTEIN RECO"/>
    <property type="match status" value="1"/>
</dbReference>
<evidence type="ECO:0000259" key="8">
    <source>
        <dbReference type="Pfam" id="PF11967"/>
    </source>
</evidence>
<dbReference type="Pfam" id="PF02565">
    <property type="entry name" value="RecO_C"/>
    <property type="match status" value="1"/>
</dbReference>
<dbReference type="EMBL" id="ACRF02000014">
    <property type="protein sequence ID" value="EEW93346.1"/>
    <property type="molecule type" value="Genomic_DNA"/>
</dbReference>
<dbReference type="NCBIfam" id="TIGR00613">
    <property type="entry name" value="reco"/>
    <property type="match status" value="1"/>
</dbReference>
<dbReference type="HOGENOM" id="CLU_066632_4_0_9"/>
<dbReference type="STRING" id="626369.HMPREF0446_00228"/>
<keyword evidence="5 7" id="KW-0234">DNA repair</keyword>
<comment type="similarity">
    <text evidence="1 7">Belongs to the RecO family.</text>
</comment>
<gene>
    <name evidence="7" type="primary">recO</name>
    <name evidence="9" type="ORF">HMPREF0446_00228</name>
</gene>
<reference evidence="9" key="2">
    <citation type="submission" date="2011-10" db="EMBL/GenBank/DDBJ databases">
        <title>The Genome Sequence of Granulicatella elegans ATCC 700633.</title>
        <authorList>
            <consortium name="The Broad Institute Genome Sequencing Platform"/>
            <consortium name="The Broad Institute Genome Sequencing Center for Infectious Disease"/>
            <person name="Earl A."/>
            <person name="Ward D."/>
            <person name="Feldgarden M."/>
            <person name="Gevers D."/>
            <person name="Sibley C.D."/>
            <person name="Field T.R."/>
            <person name="Grinwis M."/>
            <person name="Eshaghurshan C.S."/>
            <person name="Surette M.G."/>
            <person name="Young S.K."/>
            <person name="Zeng Q."/>
            <person name="Gargeya S."/>
            <person name="Fitzgerald M."/>
            <person name="Haas B."/>
            <person name="Abouelleil A."/>
            <person name="Alvarado L."/>
            <person name="Arachchi H.M."/>
            <person name="Berlin A."/>
            <person name="Brown A."/>
            <person name="Chapman S.B."/>
            <person name="Chen Z."/>
            <person name="Dunbar C."/>
            <person name="Freedman E."/>
            <person name="Gearin G."/>
            <person name="Goldberg J."/>
            <person name="Griggs A."/>
            <person name="Gujja S."/>
            <person name="Heiman D."/>
            <person name="Howarth C."/>
            <person name="Larson L."/>
            <person name="Lui A."/>
            <person name="MacDonald P.J.P."/>
            <person name="Montmayeur A."/>
            <person name="Murphy C."/>
            <person name="Neiman D."/>
            <person name="Pearson M."/>
            <person name="Priest M."/>
            <person name="Roberts A."/>
            <person name="Saif S."/>
            <person name="Shea T."/>
            <person name="Shenoy N."/>
            <person name="Sisk P."/>
            <person name="Stolte C."/>
            <person name="Sykes S."/>
            <person name="Wortman J."/>
            <person name="Nusbaum C."/>
            <person name="Birren B."/>
        </authorList>
    </citation>
    <scope>NUCLEOTIDE SEQUENCE [LARGE SCALE GENOMIC DNA]</scope>
    <source>
        <strain evidence="9">ATCC 700633</strain>
    </source>
</reference>
<evidence type="ECO:0000256" key="6">
    <source>
        <dbReference type="ARBA" id="ARBA00033409"/>
    </source>
</evidence>
<dbReference type="GO" id="GO:0006310">
    <property type="term" value="P:DNA recombination"/>
    <property type="evidence" value="ECO:0007669"/>
    <property type="project" value="UniProtKB-UniRule"/>
</dbReference>
<feature type="domain" description="DNA replication/recombination mediator RecO N-terminal" evidence="8">
    <location>
        <begin position="6"/>
        <end position="75"/>
    </location>
</feature>
<dbReference type="PANTHER" id="PTHR33991:SF1">
    <property type="entry name" value="DNA REPAIR PROTEIN RECO"/>
    <property type="match status" value="1"/>
</dbReference>
<dbReference type="RefSeq" id="WP_006702502.1">
    <property type="nucleotide sequence ID" value="NZ_KI391971.1"/>
</dbReference>
<dbReference type="AlphaFoldDB" id="D0BJU3"/>
<evidence type="ECO:0000256" key="2">
    <source>
        <dbReference type="ARBA" id="ARBA00021310"/>
    </source>
</evidence>
<evidence type="ECO:0000313" key="9">
    <source>
        <dbReference type="EMBL" id="EEW93346.1"/>
    </source>
</evidence>
<dbReference type="GO" id="GO:0006302">
    <property type="term" value="P:double-strand break repair"/>
    <property type="evidence" value="ECO:0007669"/>
    <property type="project" value="TreeGrafter"/>
</dbReference>
<dbReference type="Pfam" id="PF11967">
    <property type="entry name" value="RecO_N"/>
    <property type="match status" value="1"/>
</dbReference>
<dbReference type="InterPro" id="IPR042242">
    <property type="entry name" value="RecO_C"/>
</dbReference>
<comment type="function">
    <text evidence="7">Involved in DNA repair and RecF pathway recombination.</text>
</comment>
<evidence type="ECO:0000256" key="4">
    <source>
        <dbReference type="ARBA" id="ARBA00023172"/>
    </source>
</evidence>
<dbReference type="InterPro" id="IPR012340">
    <property type="entry name" value="NA-bd_OB-fold"/>
</dbReference>
<sequence>MEYFQKFTGIVLFRQEYKEHDMIVKIFSREFGKQMFFVRNLQRSSHPLSAATLPFTRAVFIGTIHQNGFSFIRECLEVQNHRRIYEQIEVQAVMTYMMQLVDAVMEDRIVNTELYDLLENCIRAVENDLDPFILMHYFELKMLKYFGVAFQWQQCCFCEESVGPFDISLKHHGLLCSRHYDKDEKRLQLSPKAVHIARLLVAMKSPLQIQSLSLSSETKADLKRLCDSLMDEYVGIRLKGKKFIDQMEDWQTQLQIRRNKIDEITDK</sequence>
<keyword evidence="10" id="KW-1185">Reference proteome</keyword>
<dbReference type="eggNOG" id="COG1381">
    <property type="taxonomic scope" value="Bacteria"/>
</dbReference>